<dbReference type="GO" id="GO:0055036">
    <property type="term" value="C:virion membrane"/>
    <property type="evidence" value="ECO:0007669"/>
    <property type="project" value="UniProtKB-SubCell"/>
</dbReference>
<reference evidence="20 21" key="1">
    <citation type="journal article" date="2013" name="J. Virol.">
        <title>Discovery of a unique novel clade of mosquito-associated bunyaviruses.</title>
        <authorList>
            <person name="Marklewitz M."/>
            <person name="Zirkel F."/>
            <person name="Rwego I.B."/>
            <person name="Heidemann H."/>
            <person name="Trippner P."/>
            <person name="Kurth A."/>
            <person name="Kallies R."/>
            <person name="Briese T."/>
            <person name="Lipkin W.I."/>
            <person name="Drosten C."/>
            <person name="Gillespie T.R."/>
            <person name="Junglen S."/>
        </authorList>
    </citation>
    <scope>NUCLEOTIDE SEQUENCE [LARGE SCALE GENOMIC DNA]</scope>
    <source>
        <strain evidence="20">P05/UG/2008</strain>
    </source>
</reference>
<accession>U5LV56</accession>
<dbReference type="GO" id="GO:0044003">
    <property type="term" value="P:symbiont-mediated perturbation of host process"/>
    <property type="evidence" value="ECO:0007669"/>
    <property type="project" value="InterPro"/>
</dbReference>
<evidence type="ECO:0000256" key="1">
    <source>
        <dbReference type="ARBA" id="ARBA00004182"/>
    </source>
</evidence>
<dbReference type="Pfam" id="PF03557">
    <property type="entry name" value="Bunya_G1"/>
    <property type="match status" value="1"/>
</dbReference>
<evidence type="ECO:0000313" key="20">
    <source>
        <dbReference type="EMBL" id="AGX32063.1"/>
    </source>
</evidence>
<dbReference type="GO" id="GO:0044167">
    <property type="term" value="C:host cell endoplasmic reticulum membrane"/>
    <property type="evidence" value="ECO:0007669"/>
    <property type="project" value="UniProtKB-SubCell"/>
</dbReference>
<dbReference type="OrthoDB" id="962at10239"/>
<dbReference type="InterPro" id="IPR005168">
    <property type="entry name" value="Bunya_G2"/>
</dbReference>
<keyword evidence="11 17" id="KW-1133">Transmembrane helix</keyword>
<dbReference type="Proteomes" id="UP000103901">
    <property type="component" value="Genome"/>
</dbReference>
<keyword evidence="13" id="KW-0325">Glycoprotein</keyword>
<dbReference type="GO" id="GO:0046718">
    <property type="term" value="P:symbiont entry into host cell"/>
    <property type="evidence" value="ECO:0007669"/>
    <property type="project" value="UniProtKB-KW"/>
</dbReference>
<dbReference type="InterPro" id="IPR005167">
    <property type="entry name" value="Bunya_G1"/>
</dbReference>
<keyword evidence="12 17" id="KW-0472">Membrane</keyword>
<keyword evidence="7" id="KW-1161">Viral attachment to host cell</keyword>
<evidence type="ECO:0000259" key="18">
    <source>
        <dbReference type="Pfam" id="PF03557"/>
    </source>
</evidence>
<dbReference type="GeneID" id="37627551"/>
<feature type="domain" description="Bunyavirus glycoprotein G2" evidence="19">
    <location>
        <begin position="43"/>
        <end position="301"/>
    </location>
</feature>
<dbReference type="GO" id="GO:0044178">
    <property type="term" value="C:host cell Golgi membrane"/>
    <property type="evidence" value="ECO:0007669"/>
    <property type="project" value="UniProtKB-SubCell"/>
</dbReference>
<dbReference type="KEGG" id="vg:37627551"/>
<dbReference type="EMBL" id="KF590576">
    <property type="protein sequence ID" value="AGX32063.1"/>
    <property type="molecule type" value="Viral_cRNA"/>
</dbReference>
<evidence type="ECO:0000256" key="8">
    <source>
        <dbReference type="ARBA" id="ARBA00022812"/>
    </source>
</evidence>
<keyword evidence="6 17" id="KW-0812">Transmembrane</keyword>
<keyword evidence="8" id="KW-1040">Host Golgi apparatus</keyword>
<dbReference type="GO" id="GO:0019062">
    <property type="term" value="P:virion attachment to host cell"/>
    <property type="evidence" value="ECO:0007669"/>
    <property type="project" value="UniProtKB-KW"/>
</dbReference>
<evidence type="ECO:0000256" key="10">
    <source>
        <dbReference type="ARBA" id="ARBA00022870"/>
    </source>
</evidence>
<comment type="subcellular location">
    <subcellularLocation>
        <location evidence="2">Host Golgi apparatus membrane</location>
    </subcellularLocation>
    <subcellularLocation>
        <location evidence="3">Host endoplasmic reticulum membrane</location>
    </subcellularLocation>
    <subcellularLocation>
        <location evidence="1">Virion membrane</location>
    </subcellularLocation>
</comment>
<feature type="transmembrane region" description="Helical" evidence="17">
    <location>
        <begin position="233"/>
        <end position="250"/>
    </location>
</feature>
<keyword evidence="15" id="KW-1160">Virus entry into host cell</keyword>
<feature type="transmembrane region" description="Helical" evidence="17">
    <location>
        <begin position="308"/>
        <end position="329"/>
    </location>
</feature>
<evidence type="ECO:0000256" key="2">
    <source>
        <dbReference type="ARBA" id="ARBA00004217"/>
    </source>
</evidence>
<gene>
    <name evidence="20" type="primary">GPC</name>
</gene>
<evidence type="ECO:0000256" key="17">
    <source>
        <dbReference type="SAM" id="Phobius"/>
    </source>
</evidence>
<dbReference type="Pfam" id="PF03563">
    <property type="entry name" value="Bunya_G2"/>
    <property type="match status" value="1"/>
</dbReference>
<dbReference type="RefSeq" id="YP_009362035.1">
    <property type="nucleotide sequence ID" value="NC_034468.1"/>
</dbReference>
<evidence type="ECO:0000256" key="5">
    <source>
        <dbReference type="ARBA" id="ARBA00022581"/>
    </source>
</evidence>
<evidence type="ECO:0000256" key="15">
    <source>
        <dbReference type="ARBA" id="ARBA00023296"/>
    </source>
</evidence>
<protein>
    <recommendedName>
        <fullName evidence="4">Envelopment polyprotein</fullName>
    </recommendedName>
    <alternativeName>
        <fullName evidence="16">M polyprotein</fullName>
    </alternativeName>
</protein>
<keyword evidence="5" id="KW-0945">Host-virus interaction</keyword>
<name>U5LV56_9VIRU</name>
<proteinExistence type="predicted"/>
<feature type="domain" description="Bunyavirus glycoprotein G1" evidence="18">
    <location>
        <begin position="381"/>
        <end position="776"/>
    </location>
</feature>
<keyword evidence="9" id="KW-0946">Virion</keyword>
<keyword evidence="10" id="KW-1043">Host membrane</keyword>
<evidence type="ECO:0000256" key="4">
    <source>
        <dbReference type="ARBA" id="ARBA00015294"/>
    </source>
</evidence>
<organism evidence="20 21">
    <name type="scientific">Kibale virus</name>
    <dbReference type="NCBI Taxonomy" id="1406344"/>
    <lineage>
        <taxon>Viruses</taxon>
        <taxon>Riboviria</taxon>
        <taxon>Orthornavirae</taxon>
        <taxon>Negarnaviricota</taxon>
        <taxon>Polyploviricotina</taxon>
        <taxon>Bunyaviricetes</taxon>
        <taxon>Elliovirales</taxon>
        <taxon>Peribunyaviridae</taxon>
        <taxon>Herbevirus</taxon>
        <taxon>Herbevirus kibaleense</taxon>
    </lineage>
</organism>
<evidence type="ECO:0000256" key="13">
    <source>
        <dbReference type="ARBA" id="ARBA00023180"/>
    </source>
</evidence>
<sequence>MFLQFLAISVLMGVNSRSITPIRDCETQVDRAFFSETDFNVTTIECTNRMTLGCYKSDLSHVRMKFDSTTNKTNVDIVILKDIIINTDQNGPFTFLDVNCFGMIRRQVSVKKFCGIEILPTEGRVRLESNGANVAIYSINGIKPVTIMFTNAYEFDLGKAKGSINVVCGSSKLNDYYVIDREYLCKEYYSSYHYLPELFYKPMCKYPILFLTLLILVICTVCIYLISSTPIGYLVYIIFYPVLKLYFYLVDKYMPKCKSCRLVIHPFTRCGSVCKCGELFGNTQRLKAHNSGSVDCTRKIMIVYKTNISLKTVQIMMTLWLLVIVISYIPISLAHMSQDVEVIKSDVKYVTIQDDKAISASVELDFKAIRNNKLLIQPVIKGEELAQIIIEVKDAYYTNTYNLQYTTGPILETHYVWSYSCEEKGCSNEAYKDLGNMTRNRNATTFCYEFNQGSSGKGIEQCNWICFNRGHAYGICNTMIDFKWRTYKKETNLDKSVVLLDVQSDGTGVTYYLESDKGTYEFDKGTIDIKSQDVNVLDQKIVVDDAFQIFYENFNEIGQTSNGCGKIQALPDGEVIGKKINDVQKTCTFLSAPKLKVNRCLDDTQNVCGLGPKYDLMQHTINYRDLGKITLNKTAYIGDAKLVLKLGDVLIKNNQGAKVLAAEIDCEGCYDCVVGSDCTLTYETTDEMYCDLNSNVTKDISRVYLKTGKDLLKFKIWVNFKDKIVNFKVCNIEINISPNLSEGETIYQLLHKNDNKVSVGEDVSHCNTIMCHLKHEFIVIWDALGSAFTFFTTGFISYIFYFVILIALLVLVLACCQRRMRDEYIRYKQL</sequence>
<feature type="transmembrane region" description="Helical" evidence="17">
    <location>
        <begin position="795"/>
        <end position="816"/>
    </location>
</feature>
<evidence type="ECO:0000259" key="19">
    <source>
        <dbReference type="Pfam" id="PF03563"/>
    </source>
</evidence>
<keyword evidence="21" id="KW-1185">Reference proteome</keyword>
<evidence type="ECO:0000256" key="14">
    <source>
        <dbReference type="ARBA" id="ARBA00023184"/>
    </source>
</evidence>
<keyword evidence="14" id="KW-1038">Host endoplasmic reticulum</keyword>
<evidence type="ECO:0000256" key="6">
    <source>
        <dbReference type="ARBA" id="ARBA00022692"/>
    </source>
</evidence>
<evidence type="ECO:0000313" key="21">
    <source>
        <dbReference type="Proteomes" id="UP000103901"/>
    </source>
</evidence>
<feature type="transmembrane region" description="Helical" evidence="17">
    <location>
        <begin position="208"/>
        <end position="227"/>
    </location>
</feature>
<evidence type="ECO:0000256" key="3">
    <source>
        <dbReference type="ARBA" id="ARBA00004625"/>
    </source>
</evidence>
<evidence type="ECO:0000256" key="11">
    <source>
        <dbReference type="ARBA" id="ARBA00022989"/>
    </source>
</evidence>
<evidence type="ECO:0000256" key="16">
    <source>
        <dbReference type="ARBA" id="ARBA00031199"/>
    </source>
</evidence>
<evidence type="ECO:0000256" key="12">
    <source>
        <dbReference type="ARBA" id="ARBA00023136"/>
    </source>
</evidence>
<evidence type="ECO:0000256" key="9">
    <source>
        <dbReference type="ARBA" id="ARBA00022844"/>
    </source>
</evidence>
<evidence type="ECO:0000256" key="7">
    <source>
        <dbReference type="ARBA" id="ARBA00022804"/>
    </source>
</evidence>